<gene>
    <name evidence="2" type="ORF">PHJA_000315000</name>
</gene>
<keyword evidence="3" id="KW-1185">Reference proteome</keyword>
<protein>
    <submittedName>
        <fullName evidence="2">Unc93-like protein 2</fullName>
    </submittedName>
</protein>
<evidence type="ECO:0000313" key="2">
    <source>
        <dbReference type="EMBL" id="GFP81717.1"/>
    </source>
</evidence>
<feature type="transmembrane region" description="Helical" evidence="1">
    <location>
        <begin position="53"/>
        <end position="71"/>
    </location>
</feature>
<keyword evidence="1" id="KW-0812">Transmembrane</keyword>
<sequence length="75" mass="8411">MLQSIAYWVIGALADDFEILSRYTGFYKGVQSAGATVAWHIDTHKVSFFNEVITNWAIMTVSYPLLALLIIHTSC</sequence>
<dbReference type="Proteomes" id="UP000653305">
    <property type="component" value="Unassembled WGS sequence"/>
</dbReference>
<dbReference type="AlphaFoldDB" id="A0A830B3M6"/>
<organism evidence="2 3">
    <name type="scientific">Phtheirospermum japonicum</name>
    <dbReference type="NCBI Taxonomy" id="374723"/>
    <lineage>
        <taxon>Eukaryota</taxon>
        <taxon>Viridiplantae</taxon>
        <taxon>Streptophyta</taxon>
        <taxon>Embryophyta</taxon>
        <taxon>Tracheophyta</taxon>
        <taxon>Spermatophyta</taxon>
        <taxon>Magnoliopsida</taxon>
        <taxon>eudicotyledons</taxon>
        <taxon>Gunneridae</taxon>
        <taxon>Pentapetalae</taxon>
        <taxon>asterids</taxon>
        <taxon>lamiids</taxon>
        <taxon>Lamiales</taxon>
        <taxon>Orobanchaceae</taxon>
        <taxon>Orobanchaceae incertae sedis</taxon>
        <taxon>Phtheirospermum</taxon>
    </lineage>
</organism>
<keyword evidence="1" id="KW-0472">Membrane</keyword>
<dbReference type="OrthoDB" id="196103at2759"/>
<evidence type="ECO:0000313" key="3">
    <source>
        <dbReference type="Proteomes" id="UP000653305"/>
    </source>
</evidence>
<name>A0A830B3M6_9LAMI</name>
<accession>A0A830B3M6</accession>
<evidence type="ECO:0000256" key="1">
    <source>
        <dbReference type="SAM" id="Phobius"/>
    </source>
</evidence>
<comment type="caution">
    <text evidence="2">The sequence shown here is derived from an EMBL/GenBank/DDBJ whole genome shotgun (WGS) entry which is preliminary data.</text>
</comment>
<proteinExistence type="predicted"/>
<dbReference type="EMBL" id="BMAC01000033">
    <property type="protein sequence ID" value="GFP81717.1"/>
    <property type="molecule type" value="Genomic_DNA"/>
</dbReference>
<keyword evidence="1" id="KW-1133">Transmembrane helix</keyword>
<reference evidence="2" key="1">
    <citation type="submission" date="2020-07" db="EMBL/GenBank/DDBJ databases">
        <title>Ethylene signaling mediates host invasion by parasitic plants.</title>
        <authorList>
            <person name="Yoshida S."/>
        </authorList>
    </citation>
    <scope>NUCLEOTIDE SEQUENCE</scope>
    <source>
        <strain evidence="2">Okayama</strain>
    </source>
</reference>